<keyword evidence="5" id="KW-0540">Nuclease</keyword>
<dbReference type="SUPFAM" id="SSF56672">
    <property type="entry name" value="DNA/RNA polymerases"/>
    <property type="match status" value="1"/>
</dbReference>
<evidence type="ECO:0000256" key="5">
    <source>
        <dbReference type="ARBA" id="ARBA00022722"/>
    </source>
</evidence>
<dbReference type="OMA" id="THFIEHD"/>
<accession>A0A671TSB0</accession>
<dbReference type="Pfam" id="PF00665">
    <property type="entry name" value="rve"/>
    <property type="match status" value="1"/>
</dbReference>
<evidence type="ECO:0000256" key="6">
    <source>
        <dbReference type="ARBA" id="ARBA00022759"/>
    </source>
</evidence>
<dbReference type="GO" id="GO:0003676">
    <property type="term" value="F:nucleic acid binding"/>
    <property type="evidence" value="ECO:0007669"/>
    <property type="project" value="InterPro"/>
</dbReference>
<evidence type="ECO:0000256" key="8">
    <source>
        <dbReference type="ARBA" id="ARBA00022918"/>
    </source>
</evidence>
<dbReference type="Pfam" id="PF00078">
    <property type="entry name" value="RVT_1"/>
    <property type="match status" value="1"/>
</dbReference>
<dbReference type="GeneTree" id="ENSGT01050000244855"/>
<comment type="similarity">
    <text evidence="1">Belongs to the beta type-B retroviral polymerase family. HERV class-II K(HML-2) pol subfamily.</text>
</comment>
<dbReference type="InterPro" id="IPR043502">
    <property type="entry name" value="DNA/RNA_pol_sf"/>
</dbReference>
<dbReference type="InterPro" id="IPR000477">
    <property type="entry name" value="RT_dom"/>
</dbReference>
<dbReference type="InParanoid" id="A0A671TSB0"/>
<evidence type="ECO:0000256" key="7">
    <source>
        <dbReference type="ARBA" id="ARBA00022801"/>
    </source>
</evidence>
<reference evidence="11" key="1">
    <citation type="submission" date="2021-04" db="EMBL/GenBank/DDBJ databases">
        <authorList>
            <consortium name="Wellcome Sanger Institute Data Sharing"/>
        </authorList>
    </citation>
    <scope>NUCLEOTIDE SEQUENCE [LARGE SCALE GENOMIC DNA]</scope>
</reference>
<protein>
    <recommendedName>
        <fullName evidence="2">ribonuclease H</fullName>
        <ecNumber evidence="2">3.1.26.4</ecNumber>
    </recommendedName>
</protein>
<keyword evidence="12" id="KW-1185">Reference proteome</keyword>
<dbReference type="PROSITE" id="PS50994">
    <property type="entry name" value="INTEGRASE"/>
    <property type="match status" value="1"/>
</dbReference>
<dbReference type="Gene3D" id="3.10.20.370">
    <property type="match status" value="1"/>
</dbReference>
<reference evidence="11" key="2">
    <citation type="submission" date="2025-08" db="UniProtKB">
        <authorList>
            <consortium name="Ensembl"/>
        </authorList>
    </citation>
    <scope>IDENTIFICATION</scope>
</reference>
<dbReference type="EC" id="3.1.26.4" evidence="2"/>
<dbReference type="InterPro" id="IPR012337">
    <property type="entry name" value="RNaseH-like_sf"/>
</dbReference>
<evidence type="ECO:0000256" key="2">
    <source>
        <dbReference type="ARBA" id="ARBA00012180"/>
    </source>
</evidence>
<dbReference type="FunFam" id="3.30.70.270:FF:000026">
    <property type="entry name" value="Transposon Ty3-G Gag-Pol polyprotein"/>
    <property type="match status" value="1"/>
</dbReference>
<dbReference type="GO" id="GO:0015074">
    <property type="term" value="P:DNA integration"/>
    <property type="evidence" value="ECO:0007669"/>
    <property type="project" value="InterPro"/>
</dbReference>
<dbReference type="Gene3D" id="3.30.70.270">
    <property type="match status" value="2"/>
</dbReference>
<evidence type="ECO:0000259" key="9">
    <source>
        <dbReference type="PROSITE" id="PS50878"/>
    </source>
</evidence>
<dbReference type="Pfam" id="PF17917">
    <property type="entry name" value="RT_RNaseH"/>
    <property type="match status" value="1"/>
</dbReference>
<dbReference type="PROSITE" id="PS50878">
    <property type="entry name" value="RT_POL"/>
    <property type="match status" value="1"/>
</dbReference>
<dbReference type="Gene3D" id="3.10.10.10">
    <property type="entry name" value="HIV Type 1 Reverse Transcriptase, subunit A, domain 1"/>
    <property type="match status" value="1"/>
</dbReference>
<reference evidence="11" key="3">
    <citation type="submission" date="2025-09" db="UniProtKB">
        <authorList>
            <consortium name="Ensembl"/>
        </authorList>
    </citation>
    <scope>IDENTIFICATION</scope>
</reference>
<sequence length="783" mass="88080">MCQTTRYPAAYPLRTITTRSVVRALSQFISVFGIPKVIQSDQGSNFSSHLFYQVLKQLHVKHNKASAYHAQSQGALERFHQTLKSLLRSYCTEMKGDWEEGLPWLLLAARGVTQESTGFSPNDLVFGHKVRGPLALLCDQWKVTEIPKNLIDYVNGFRHRLYAAGVLANQKLSSAQCKMKRVFDRRAESREFSVGDRVLALLPIVTSPLQAKFSGPYEVVQQVSELNYIISTPERRKKTQMCHVNLLKPYYARASLDSHTAEAPVSLEGPRPVCSTGRVSTVHVPQIVAAEVEDGLPVLDPTLVQGRLKNSESLCNLHVLLGHLSESKQADLSELIALYPCLFSDTPTQTHFIEHDIDVGEAQTITQRFYRVNPEKRKYLETELQYMLDHGIAEPSSSSWASPCILVPKPDNTFRFCTDFRKVNAVTRPDSFPLPRMEDCLDLVGQATFVSKFDLLKGYWQVPLSQRARDISAFITPNGLFSYQVMPFGLRNAPATFQRLMTKVLGDLEGCAVYLDDVVVFSDTWSQHLERIRSLFTRLAEARLTVNLAKCEFARATVTYLGRVVGQGTVRPLNEKVQAVACYPVPVTKKELMRFLGLVGYYRSFCRNFSEVVAPLTDLLKAKVTFVWSPVCQQAFERVKMLMCDAPVLAAPRFDRSFSLQVDASHVGAGAVLLQEDDFGVAKPLSFFSKKFNSYQLNYSTIEKEALALVWALKHFDVYVGSGVVPVVVYTDHNPLTFLNSLKGPNQRLIRWSLLLQSYWLDIRHIKGSDNVVADALSRAPCL</sequence>
<evidence type="ECO:0000256" key="4">
    <source>
        <dbReference type="ARBA" id="ARBA00022695"/>
    </source>
</evidence>
<feature type="domain" description="Integrase catalytic" evidence="10">
    <location>
        <begin position="1"/>
        <end position="129"/>
    </location>
</feature>
<keyword evidence="8" id="KW-0695">RNA-directed DNA polymerase</keyword>
<keyword evidence="7" id="KW-0378">Hydrolase</keyword>
<name>A0A671TSB0_SPAAU</name>
<organism evidence="11 12">
    <name type="scientific">Sparus aurata</name>
    <name type="common">Gilthead sea bream</name>
    <dbReference type="NCBI Taxonomy" id="8175"/>
    <lineage>
        <taxon>Eukaryota</taxon>
        <taxon>Metazoa</taxon>
        <taxon>Chordata</taxon>
        <taxon>Craniata</taxon>
        <taxon>Vertebrata</taxon>
        <taxon>Euteleostomi</taxon>
        <taxon>Actinopterygii</taxon>
        <taxon>Neopterygii</taxon>
        <taxon>Teleostei</taxon>
        <taxon>Neoteleostei</taxon>
        <taxon>Acanthomorphata</taxon>
        <taxon>Eupercaria</taxon>
        <taxon>Spariformes</taxon>
        <taxon>Sparidae</taxon>
        <taxon>Sparus</taxon>
    </lineage>
</organism>
<keyword evidence="3" id="KW-0808">Transferase</keyword>
<evidence type="ECO:0000256" key="1">
    <source>
        <dbReference type="ARBA" id="ARBA00010879"/>
    </source>
</evidence>
<evidence type="ECO:0000313" key="12">
    <source>
        <dbReference type="Proteomes" id="UP000472265"/>
    </source>
</evidence>
<dbReference type="CDD" id="cd01647">
    <property type="entry name" value="RT_LTR"/>
    <property type="match status" value="1"/>
</dbReference>
<dbReference type="Gene3D" id="3.30.420.10">
    <property type="entry name" value="Ribonuclease H-like superfamily/Ribonuclease H"/>
    <property type="match status" value="1"/>
</dbReference>
<dbReference type="FunFam" id="3.10.20.370:FF:000001">
    <property type="entry name" value="Retrovirus-related Pol polyprotein from transposon 17.6-like protein"/>
    <property type="match status" value="1"/>
</dbReference>
<dbReference type="Proteomes" id="UP000472265">
    <property type="component" value="Chromosome 13"/>
</dbReference>
<dbReference type="Pfam" id="PF22938">
    <property type="entry name" value="Integrase_p58_C"/>
    <property type="match status" value="1"/>
</dbReference>
<dbReference type="GO" id="GO:0003964">
    <property type="term" value="F:RNA-directed DNA polymerase activity"/>
    <property type="evidence" value="ECO:0007669"/>
    <property type="project" value="UniProtKB-KW"/>
</dbReference>
<dbReference type="SUPFAM" id="SSF53098">
    <property type="entry name" value="Ribonuclease H-like"/>
    <property type="match status" value="1"/>
</dbReference>
<dbReference type="PANTHER" id="PTHR37984:SF5">
    <property type="entry name" value="PROTEIN NYNRIN-LIKE"/>
    <property type="match status" value="1"/>
</dbReference>
<keyword evidence="4" id="KW-0548">Nucleotidyltransferase</keyword>
<proteinExistence type="inferred from homology"/>
<dbReference type="Ensembl" id="ENSSAUT00010004611.1">
    <property type="protein sequence ID" value="ENSSAUP00010004271.1"/>
    <property type="gene ID" value="ENSSAUG00010002219.1"/>
</dbReference>
<evidence type="ECO:0000313" key="11">
    <source>
        <dbReference type="Ensembl" id="ENSSAUP00010004271.1"/>
    </source>
</evidence>
<evidence type="ECO:0000259" key="10">
    <source>
        <dbReference type="PROSITE" id="PS50994"/>
    </source>
</evidence>
<dbReference type="AlphaFoldDB" id="A0A671TSB0"/>
<dbReference type="GO" id="GO:0004523">
    <property type="term" value="F:RNA-DNA hybrid ribonuclease activity"/>
    <property type="evidence" value="ECO:0007669"/>
    <property type="project" value="UniProtKB-EC"/>
</dbReference>
<dbReference type="InterPro" id="IPR001584">
    <property type="entry name" value="Integrase_cat-core"/>
</dbReference>
<dbReference type="InterPro" id="IPR050951">
    <property type="entry name" value="Retrovirus_Pol_polyprotein"/>
</dbReference>
<dbReference type="InterPro" id="IPR036397">
    <property type="entry name" value="RNaseH_sf"/>
</dbReference>
<feature type="domain" description="Reverse transcriptase" evidence="9">
    <location>
        <begin position="388"/>
        <end position="565"/>
    </location>
</feature>
<dbReference type="InterPro" id="IPR054465">
    <property type="entry name" value="Integrase_p58-like_C"/>
</dbReference>
<dbReference type="CDD" id="cd09274">
    <property type="entry name" value="RNase_HI_RT_Ty3"/>
    <property type="match status" value="1"/>
</dbReference>
<keyword evidence="6" id="KW-0255">Endonuclease</keyword>
<dbReference type="InterPro" id="IPR043128">
    <property type="entry name" value="Rev_trsase/Diguanyl_cyclase"/>
</dbReference>
<dbReference type="InterPro" id="IPR041373">
    <property type="entry name" value="RT_RNaseH"/>
</dbReference>
<dbReference type="PANTHER" id="PTHR37984">
    <property type="entry name" value="PROTEIN CBG26694"/>
    <property type="match status" value="1"/>
</dbReference>
<evidence type="ECO:0000256" key="3">
    <source>
        <dbReference type="ARBA" id="ARBA00022679"/>
    </source>
</evidence>